<name>A0ABN9UTR2_9DINO</name>
<dbReference type="Pfam" id="PF00271">
    <property type="entry name" value="Helicase_C"/>
    <property type="match status" value="1"/>
</dbReference>
<dbReference type="InterPro" id="IPR027417">
    <property type="entry name" value="P-loop_NTPase"/>
</dbReference>
<dbReference type="SUPFAM" id="SSF52540">
    <property type="entry name" value="P-loop containing nucleoside triphosphate hydrolases"/>
    <property type="match status" value="2"/>
</dbReference>
<dbReference type="PROSITE" id="PS51194">
    <property type="entry name" value="HELICASE_CTER"/>
    <property type="match status" value="1"/>
</dbReference>
<dbReference type="InterPro" id="IPR014001">
    <property type="entry name" value="Helicase_ATP-bd"/>
</dbReference>
<dbReference type="CDD" id="cd17919">
    <property type="entry name" value="DEXHc_Snf"/>
    <property type="match status" value="1"/>
</dbReference>
<keyword evidence="1" id="KW-0378">Hydrolase</keyword>
<evidence type="ECO:0000313" key="6">
    <source>
        <dbReference type="Proteomes" id="UP001189429"/>
    </source>
</evidence>
<gene>
    <name evidence="5" type="ORF">PCOR1329_LOCUS51586</name>
</gene>
<dbReference type="Pfam" id="PF00176">
    <property type="entry name" value="SNF2-rel_dom"/>
    <property type="match status" value="1"/>
</dbReference>
<proteinExistence type="predicted"/>
<dbReference type="PROSITE" id="PS51192">
    <property type="entry name" value="HELICASE_ATP_BIND_1"/>
    <property type="match status" value="1"/>
</dbReference>
<dbReference type="InterPro" id="IPR038718">
    <property type="entry name" value="SNF2-like_sf"/>
</dbReference>
<feature type="region of interest" description="Disordered" evidence="2">
    <location>
        <begin position="1"/>
        <end position="50"/>
    </location>
</feature>
<evidence type="ECO:0000313" key="5">
    <source>
        <dbReference type="EMBL" id="CAK0863452.1"/>
    </source>
</evidence>
<feature type="domain" description="Helicase ATP-binding" evidence="3">
    <location>
        <begin position="126"/>
        <end position="293"/>
    </location>
</feature>
<dbReference type="Proteomes" id="UP001189429">
    <property type="component" value="Unassembled WGS sequence"/>
</dbReference>
<feature type="region of interest" description="Disordered" evidence="2">
    <location>
        <begin position="763"/>
        <end position="869"/>
    </location>
</feature>
<keyword evidence="6" id="KW-1185">Reference proteome</keyword>
<feature type="compositionally biased region" description="Acidic residues" evidence="2">
    <location>
        <begin position="23"/>
        <end position="42"/>
    </location>
</feature>
<dbReference type="SMART" id="SM00490">
    <property type="entry name" value="HELICc"/>
    <property type="match status" value="1"/>
</dbReference>
<dbReference type="CDD" id="cd18793">
    <property type="entry name" value="SF2_C_SNF"/>
    <property type="match status" value="1"/>
</dbReference>
<dbReference type="EMBL" id="CAUYUJ010016260">
    <property type="protein sequence ID" value="CAK0863452.1"/>
    <property type="molecule type" value="Genomic_DNA"/>
</dbReference>
<feature type="compositionally biased region" description="Low complexity" evidence="2">
    <location>
        <begin position="763"/>
        <end position="775"/>
    </location>
</feature>
<feature type="compositionally biased region" description="Basic residues" evidence="2">
    <location>
        <begin position="826"/>
        <end position="839"/>
    </location>
</feature>
<evidence type="ECO:0000259" key="3">
    <source>
        <dbReference type="PROSITE" id="PS51192"/>
    </source>
</evidence>
<feature type="compositionally biased region" description="Low complexity" evidence="2">
    <location>
        <begin position="844"/>
        <end position="864"/>
    </location>
</feature>
<dbReference type="PANTHER" id="PTHR10799">
    <property type="entry name" value="SNF2/RAD54 HELICASE FAMILY"/>
    <property type="match status" value="1"/>
</dbReference>
<organism evidence="5 6">
    <name type="scientific">Prorocentrum cordatum</name>
    <dbReference type="NCBI Taxonomy" id="2364126"/>
    <lineage>
        <taxon>Eukaryota</taxon>
        <taxon>Sar</taxon>
        <taxon>Alveolata</taxon>
        <taxon>Dinophyceae</taxon>
        <taxon>Prorocentrales</taxon>
        <taxon>Prorocentraceae</taxon>
        <taxon>Prorocentrum</taxon>
    </lineage>
</organism>
<reference evidence="5" key="1">
    <citation type="submission" date="2023-10" db="EMBL/GenBank/DDBJ databases">
        <authorList>
            <person name="Chen Y."/>
            <person name="Shah S."/>
            <person name="Dougan E. K."/>
            <person name="Thang M."/>
            <person name="Chan C."/>
        </authorList>
    </citation>
    <scope>NUCLEOTIDE SEQUENCE [LARGE SCALE GENOMIC DNA]</scope>
</reference>
<comment type="caution">
    <text evidence="5">The sequence shown here is derived from an EMBL/GenBank/DDBJ whole genome shotgun (WGS) entry which is preliminary data.</text>
</comment>
<sequence>MAPAQQRPAELGGGAPSPRGEAEPGDEWGESSDEDADAESSEDSVAGGARLAELSARAEEAVVAQLSGPPGDEEARWRAAQVRRSLARGCTSLRSDFWASCSELPRRSACYGHLKEHQRVAVRWLMALHDTTPGMVLADEMGLGKTLEVLCFLEALASPRPSLILAPASLLDNWEAEARRWTPALRVLKYHATAAASRQALRARFFQLDSGFHLVIATLQSLQSREDRRHFFRRAAFEYVVCDEAHGLKRACTRSHRCFARALRCRRRLLVTGTPVQNSLEELATLLGLALAAPGSRGCLRASCGLPAAAGARPRAGRCPLRQLQKLARPFVLRRLKAEVLTTELPAKRGEVVYCELQGGQRALYDEEMAASQKSFLKTGNVMEAFWRLRRVCLHPLLCNRAMDPADFSELVTALTERRADFQRLPRQRVEAEVERWSAFERHRAAVDGGLDEKFRVSGNEVCDAAKTKALLRILERQAASGQKTVVFSQFTQLLDVTEAALHLAGLGFCRMDGNTAVHDRQDLVSAFQGGAPSVFLISTKTGGVGLNLTSASAAVMLDLDFNPQTTRQAEDRVHRLGQTRDVTIYYLVCPGTVEEMVLRKNLSKLELDGHFGGELTTFARAASASGASVAPSLAPCEHDGPAMEESCRRLVSAQLRQLLHTEGIDLLEVLPEDVPVDHVAHRRVTYDTRDARWQFNFGTGLGRVHFQVTVKQAGSHEAAGVLARCCFLKFEEGWPLERVRRFRQEHLEALLRHRASFQAEGAGAAPAGPCSPRGRGAEGGPGGREASRAPRLGGGRARPPAGPEGGAAGGASDTSTECALLPRAARARRSPRGTKRRPGCGGPARPTGPRRAGGAPRPPRCGGLDSDTSTECVVLLPAKAMGLA</sequence>
<dbReference type="InterPro" id="IPR049730">
    <property type="entry name" value="SNF2/RAD54-like_C"/>
</dbReference>
<protein>
    <submittedName>
        <fullName evidence="5">Uncharacterized protein</fullName>
    </submittedName>
</protein>
<accession>A0ABN9UTR2</accession>
<dbReference type="Gene3D" id="3.40.50.300">
    <property type="entry name" value="P-loop containing nucleotide triphosphate hydrolases"/>
    <property type="match status" value="1"/>
</dbReference>
<dbReference type="Gene3D" id="3.40.50.10810">
    <property type="entry name" value="Tandem AAA-ATPase domain"/>
    <property type="match status" value="1"/>
</dbReference>
<evidence type="ECO:0000259" key="4">
    <source>
        <dbReference type="PROSITE" id="PS51194"/>
    </source>
</evidence>
<dbReference type="InterPro" id="IPR000330">
    <property type="entry name" value="SNF2_N"/>
</dbReference>
<feature type="domain" description="Helicase C-terminal" evidence="4">
    <location>
        <begin position="466"/>
        <end position="624"/>
    </location>
</feature>
<evidence type="ECO:0000256" key="2">
    <source>
        <dbReference type="SAM" id="MobiDB-lite"/>
    </source>
</evidence>
<evidence type="ECO:0000256" key="1">
    <source>
        <dbReference type="ARBA" id="ARBA00022801"/>
    </source>
</evidence>
<dbReference type="SMART" id="SM00487">
    <property type="entry name" value="DEXDc"/>
    <property type="match status" value="1"/>
</dbReference>
<dbReference type="InterPro" id="IPR001650">
    <property type="entry name" value="Helicase_C-like"/>
</dbReference>